<organism evidence="1 2">
    <name type="scientific">Scortum barcoo</name>
    <name type="common">barcoo grunter</name>
    <dbReference type="NCBI Taxonomy" id="214431"/>
    <lineage>
        <taxon>Eukaryota</taxon>
        <taxon>Metazoa</taxon>
        <taxon>Chordata</taxon>
        <taxon>Craniata</taxon>
        <taxon>Vertebrata</taxon>
        <taxon>Euteleostomi</taxon>
        <taxon>Actinopterygii</taxon>
        <taxon>Neopterygii</taxon>
        <taxon>Teleostei</taxon>
        <taxon>Neoteleostei</taxon>
        <taxon>Acanthomorphata</taxon>
        <taxon>Eupercaria</taxon>
        <taxon>Centrarchiformes</taxon>
        <taxon>Terapontoidei</taxon>
        <taxon>Terapontidae</taxon>
        <taxon>Scortum</taxon>
    </lineage>
</organism>
<name>A0ACB8XCT9_9TELE</name>
<accession>A0ACB8XCT9</accession>
<proteinExistence type="predicted"/>
<evidence type="ECO:0000313" key="2">
    <source>
        <dbReference type="Proteomes" id="UP000831701"/>
    </source>
</evidence>
<reference evidence="1" key="1">
    <citation type="submission" date="2022-04" db="EMBL/GenBank/DDBJ databases">
        <title>Jade perch genome.</title>
        <authorList>
            <person name="Chao B."/>
        </authorList>
    </citation>
    <scope>NUCLEOTIDE SEQUENCE</scope>
    <source>
        <strain evidence="1">CB-2022</strain>
    </source>
</reference>
<dbReference type="EMBL" id="CM041531">
    <property type="protein sequence ID" value="KAI3377819.1"/>
    <property type="molecule type" value="Genomic_DNA"/>
</dbReference>
<evidence type="ECO:0000313" key="1">
    <source>
        <dbReference type="EMBL" id="KAI3377819.1"/>
    </source>
</evidence>
<protein>
    <submittedName>
        <fullName evidence="1">Uncharacterized protein</fullName>
    </submittedName>
</protein>
<gene>
    <name evidence="1" type="ORF">L3Q82_008957</name>
</gene>
<dbReference type="Proteomes" id="UP000831701">
    <property type="component" value="Chromosome 1"/>
</dbReference>
<sequence>MDPADISTVRSALSAQGKKILYHETQLNTITLEVKQLMDHQAELQTAVANRGDQLATQLQLVITCLEDLASPKSATPVSDQPSTPPALPPASPHPVRLALLEKYSGDSTLLSLKQRNRRVDDYAIESHTLAADSGWNKAAINDACVSGLVEEIKDHLAPHEIPADFKSRVDLATRIDTRLQERERERCRLSQRSSEVQGASWFPHEFRRTIRSPTASSETGVPSTATEEPMQLGRTKLAPDERQQRMKGACFYCGQPGHRVNACPIKGEAHQGYGRP</sequence>
<keyword evidence="2" id="KW-1185">Reference proteome</keyword>
<comment type="caution">
    <text evidence="1">The sequence shown here is derived from an EMBL/GenBank/DDBJ whole genome shotgun (WGS) entry which is preliminary data.</text>
</comment>